<dbReference type="PANTHER" id="PTHR34206">
    <property type="entry name" value="OS06G0193300 PROTEIN"/>
    <property type="match status" value="1"/>
</dbReference>
<organism evidence="1 2">
    <name type="scientific">Ceratopteris richardii</name>
    <name type="common">Triangle waterfern</name>
    <dbReference type="NCBI Taxonomy" id="49495"/>
    <lineage>
        <taxon>Eukaryota</taxon>
        <taxon>Viridiplantae</taxon>
        <taxon>Streptophyta</taxon>
        <taxon>Embryophyta</taxon>
        <taxon>Tracheophyta</taxon>
        <taxon>Polypodiopsida</taxon>
        <taxon>Polypodiidae</taxon>
        <taxon>Polypodiales</taxon>
        <taxon>Pteridineae</taxon>
        <taxon>Pteridaceae</taxon>
        <taxon>Parkerioideae</taxon>
        <taxon>Ceratopteris</taxon>
    </lineage>
</organism>
<sequence length="160" mass="17599">MVCSCTSFSIPCVDARATLQSCASARTGTWSATADARGPSIRISNPETSCASGRKATALSDHNRCIVCYSTTQDGDREESRKKVFADERLGIVCYQISKSGEVICEGFDEGPYFNPARASRTPHRPWEGKTWCTSRCHPKLVAKWDETLQMAVFEGFDEG</sequence>
<dbReference type="OrthoDB" id="581210at2759"/>
<proteinExistence type="predicted"/>
<keyword evidence="2" id="KW-1185">Reference proteome</keyword>
<evidence type="ECO:0000313" key="1">
    <source>
        <dbReference type="EMBL" id="KAH7352705.1"/>
    </source>
</evidence>
<gene>
    <name evidence="1" type="ORF">KP509_19G059400</name>
</gene>
<protein>
    <submittedName>
        <fullName evidence="1">Uncharacterized protein</fullName>
    </submittedName>
</protein>
<name>A0A8T2SNZ6_CERRI</name>
<dbReference type="EMBL" id="CM035424">
    <property type="protein sequence ID" value="KAH7352705.1"/>
    <property type="molecule type" value="Genomic_DNA"/>
</dbReference>
<dbReference type="AlphaFoldDB" id="A0A8T2SNZ6"/>
<dbReference type="PANTHER" id="PTHR34206:SF1">
    <property type="entry name" value="OS10G0390701 PROTEIN"/>
    <property type="match status" value="1"/>
</dbReference>
<comment type="caution">
    <text evidence="1">The sequence shown here is derived from an EMBL/GenBank/DDBJ whole genome shotgun (WGS) entry which is preliminary data.</text>
</comment>
<reference evidence="1" key="1">
    <citation type="submission" date="2021-08" db="EMBL/GenBank/DDBJ databases">
        <title>WGS assembly of Ceratopteris richardii.</title>
        <authorList>
            <person name="Marchant D.B."/>
            <person name="Chen G."/>
            <person name="Jenkins J."/>
            <person name="Shu S."/>
            <person name="Leebens-Mack J."/>
            <person name="Grimwood J."/>
            <person name="Schmutz J."/>
            <person name="Soltis P."/>
            <person name="Soltis D."/>
            <person name="Chen Z.-H."/>
        </authorList>
    </citation>
    <scope>NUCLEOTIDE SEQUENCE</scope>
    <source>
        <strain evidence="1">Whitten #5841</strain>
        <tissue evidence="1">Leaf</tissue>
    </source>
</reference>
<accession>A0A8T2SNZ6</accession>
<evidence type="ECO:0000313" key="2">
    <source>
        <dbReference type="Proteomes" id="UP000825935"/>
    </source>
</evidence>
<dbReference type="Proteomes" id="UP000825935">
    <property type="component" value="Chromosome 19"/>
</dbReference>